<organism evidence="5 6">
    <name type="scientific">Astyanax mexicanus</name>
    <name type="common">Blind cave fish</name>
    <name type="synonym">Astyanax fasciatus mexicanus</name>
    <dbReference type="NCBI Taxonomy" id="7994"/>
    <lineage>
        <taxon>Eukaryota</taxon>
        <taxon>Metazoa</taxon>
        <taxon>Chordata</taxon>
        <taxon>Craniata</taxon>
        <taxon>Vertebrata</taxon>
        <taxon>Euteleostomi</taxon>
        <taxon>Actinopterygii</taxon>
        <taxon>Neopterygii</taxon>
        <taxon>Teleostei</taxon>
        <taxon>Ostariophysi</taxon>
        <taxon>Characiformes</taxon>
        <taxon>Characoidei</taxon>
        <taxon>Acestrorhamphidae</taxon>
        <taxon>Acestrorhamphinae</taxon>
        <taxon>Astyanax</taxon>
    </lineage>
</organism>
<reference evidence="5" key="1">
    <citation type="submission" date="2025-08" db="UniProtKB">
        <authorList>
            <consortium name="Ensembl"/>
        </authorList>
    </citation>
    <scope>IDENTIFICATION</scope>
</reference>
<dbReference type="GO" id="GO:0005789">
    <property type="term" value="C:endoplasmic reticulum membrane"/>
    <property type="evidence" value="ECO:0007669"/>
    <property type="project" value="TreeGrafter"/>
</dbReference>
<keyword evidence="2" id="KW-0786">Thiamine pyrophosphate</keyword>
<dbReference type="Gene3D" id="3.40.50.970">
    <property type="match status" value="1"/>
</dbReference>
<evidence type="ECO:0000256" key="1">
    <source>
        <dbReference type="ARBA" id="ARBA00022679"/>
    </source>
</evidence>
<dbReference type="InterPro" id="IPR029061">
    <property type="entry name" value="THDP-binding"/>
</dbReference>
<dbReference type="GO" id="GO:0004802">
    <property type="term" value="F:transketolase activity"/>
    <property type="evidence" value="ECO:0007669"/>
    <property type="project" value="TreeGrafter"/>
</dbReference>
<dbReference type="Ensembl" id="ENSAMXT00005026417.1">
    <property type="protein sequence ID" value="ENSAMXP00005023927.1"/>
    <property type="gene ID" value="ENSAMXG00005012245.1"/>
</dbReference>
<accession>A0A8B9JN61</accession>
<dbReference type="PANTHER" id="PTHR43195">
    <property type="entry name" value="TRANSKETOLASE"/>
    <property type="match status" value="1"/>
</dbReference>
<proteinExistence type="predicted"/>
<evidence type="ECO:0000259" key="4">
    <source>
        <dbReference type="Pfam" id="PF00456"/>
    </source>
</evidence>
<dbReference type="GO" id="GO:0070062">
    <property type="term" value="C:extracellular exosome"/>
    <property type="evidence" value="ECO:0007669"/>
    <property type="project" value="TreeGrafter"/>
</dbReference>
<dbReference type="Proteomes" id="UP000694621">
    <property type="component" value="Unplaced"/>
</dbReference>
<keyword evidence="1" id="KW-0808">Transferase</keyword>
<dbReference type="InterPro" id="IPR051424">
    <property type="entry name" value="Transketolase-like"/>
</dbReference>
<feature type="signal peptide" evidence="3">
    <location>
        <begin position="1"/>
        <end position="23"/>
    </location>
</feature>
<dbReference type="Pfam" id="PF00456">
    <property type="entry name" value="Transketolase_N"/>
    <property type="match status" value="1"/>
</dbReference>
<name>A0A8B9JN61_ASTMX</name>
<dbReference type="AlphaFoldDB" id="A0A8B9JN61"/>
<protein>
    <submittedName>
        <fullName evidence="5">Transketolase a</fullName>
    </submittedName>
</protein>
<dbReference type="GO" id="GO:0009052">
    <property type="term" value="P:pentose-phosphate shunt, non-oxidative branch"/>
    <property type="evidence" value="ECO:0007669"/>
    <property type="project" value="TreeGrafter"/>
</dbReference>
<dbReference type="GO" id="GO:0030976">
    <property type="term" value="F:thiamine pyrophosphate binding"/>
    <property type="evidence" value="ECO:0007669"/>
    <property type="project" value="TreeGrafter"/>
</dbReference>
<evidence type="ECO:0000256" key="2">
    <source>
        <dbReference type="ARBA" id="ARBA00023052"/>
    </source>
</evidence>
<feature type="chain" id="PRO_5034443157" evidence="3">
    <location>
        <begin position="24"/>
        <end position="120"/>
    </location>
</feature>
<dbReference type="InterPro" id="IPR005474">
    <property type="entry name" value="Transketolase_N"/>
</dbReference>
<keyword evidence="3" id="KW-0732">Signal</keyword>
<evidence type="ECO:0000256" key="3">
    <source>
        <dbReference type="SAM" id="SignalP"/>
    </source>
</evidence>
<evidence type="ECO:0000313" key="6">
    <source>
        <dbReference type="Proteomes" id="UP000694621"/>
    </source>
</evidence>
<evidence type="ECO:0000313" key="5">
    <source>
        <dbReference type="Ensembl" id="ENSAMXP00005023927.1"/>
    </source>
</evidence>
<feature type="domain" description="Transketolase N-terminal" evidence="4">
    <location>
        <begin position="38"/>
        <end position="78"/>
    </location>
</feature>
<sequence length="120" mass="13384">MFSSTSLTHCFWITLCCFTPDNSSDILYFSHSLVLFCSRHPTSCCSVAEIMSVLFFHTMKYRPDDPKNPNNDRFVLSKKQQFVDVATGSLGQGLGVACGMAYSGKYFDKARGVCSLRLLS</sequence>
<dbReference type="SUPFAM" id="SSF52518">
    <property type="entry name" value="Thiamin diphosphate-binding fold (THDP-binding)"/>
    <property type="match status" value="1"/>
</dbReference>
<dbReference type="PANTHER" id="PTHR43195:SF3">
    <property type="entry name" value="TRANSKETOLASE"/>
    <property type="match status" value="1"/>
</dbReference>